<dbReference type="Pfam" id="PF01315">
    <property type="entry name" value="Ald_Xan_dh_C"/>
    <property type="match status" value="1"/>
</dbReference>
<dbReference type="Gene3D" id="3.90.1170.50">
    <property type="entry name" value="Aldehyde oxidase/xanthine dehydrogenase, a/b hammerhead"/>
    <property type="match status" value="1"/>
</dbReference>
<dbReference type="Pfam" id="PF02738">
    <property type="entry name" value="MoCoBD_1"/>
    <property type="match status" value="1"/>
</dbReference>
<dbReference type="PROSITE" id="PS51085">
    <property type="entry name" value="2FE2S_FER_2"/>
    <property type="match status" value="1"/>
</dbReference>
<keyword evidence="9" id="KW-1185">Reference proteome</keyword>
<protein>
    <submittedName>
        <fullName evidence="8">Molybdopterin-dependent oxidoreductase</fullName>
    </submittedName>
</protein>
<evidence type="ECO:0000313" key="9">
    <source>
        <dbReference type="Proteomes" id="UP000806528"/>
    </source>
</evidence>
<reference evidence="8 9" key="1">
    <citation type="submission" date="2020-09" db="EMBL/GenBank/DDBJ databases">
        <title>Diversity and distribution of actinomycetes associated with coral in the coast of Hainan.</title>
        <authorList>
            <person name="Li F."/>
        </authorList>
    </citation>
    <scope>NUCLEOTIDE SEQUENCE [LARGE SCALE GENOMIC DNA]</scope>
    <source>
        <strain evidence="8 9">HNM0947</strain>
    </source>
</reference>
<dbReference type="PANTHER" id="PTHR11908">
    <property type="entry name" value="XANTHINE DEHYDROGENASE"/>
    <property type="match status" value="1"/>
</dbReference>
<dbReference type="InterPro" id="IPR002888">
    <property type="entry name" value="2Fe-2S-bd"/>
</dbReference>
<dbReference type="InterPro" id="IPR006058">
    <property type="entry name" value="2Fe2S_fd_BS"/>
</dbReference>
<gene>
    <name evidence="8" type="ORF">IDM40_11955</name>
</gene>
<evidence type="ECO:0000256" key="3">
    <source>
        <dbReference type="ARBA" id="ARBA00022723"/>
    </source>
</evidence>
<dbReference type="SUPFAM" id="SSF56003">
    <property type="entry name" value="Molybdenum cofactor-binding domain"/>
    <property type="match status" value="1"/>
</dbReference>
<evidence type="ECO:0000256" key="5">
    <source>
        <dbReference type="ARBA" id="ARBA00023004"/>
    </source>
</evidence>
<evidence type="ECO:0000256" key="6">
    <source>
        <dbReference type="SAM" id="MobiDB-lite"/>
    </source>
</evidence>
<accession>A0ABR9P6D4</accession>
<dbReference type="InterPro" id="IPR036884">
    <property type="entry name" value="2Fe-2S-bd_dom_sf"/>
</dbReference>
<proteinExistence type="inferred from homology"/>
<dbReference type="Pfam" id="PF01799">
    <property type="entry name" value="Fer2_2"/>
    <property type="match status" value="1"/>
</dbReference>
<dbReference type="Pfam" id="PF20256">
    <property type="entry name" value="MoCoBD_2"/>
    <property type="match status" value="1"/>
</dbReference>
<dbReference type="Gene3D" id="3.30.365.10">
    <property type="entry name" value="Aldehyde oxidase/xanthine dehydrogenase, molybdopterin binding domain"/>
    <property type="match status" value="4"/>
</dbReference>
<dbReference type="InterPro" id="IPR036010">
    <property type="entry name" value="2Fe-2S_ferredoxin-like_sf"/>
</dbReference>
<organism evidence="8 9">
    <name type="scientific">Nocardiopsis coralli</name>
    <dbReference type="NCBI Taxonomy" id="2772213"/>
    <lineage>
        <taxon>Bacteria</taxon>
        <taxon>Bacillati</taxon>
        <taxon>Actinomycetota</taxon>
        <taxon>Actinomycetes</taxon>
        <taxon>Streptosporangiales</taxon>
        <taxon>Nocardiopsidaceae</taxon>
        <taxon>Nocardiopsis</taxon>
    </lineage>
</organism>
<dbReference type="Gene3D" id="1.10.150.120">
    <property type="entry name" value="[2Fe-2S]-binding domain"/>
    <property type="match status" value="1"/>
</dbReference>
<keyword evidence="5" id="KW-0408">Iron</keyword>
<dbReference type="PROSITE" id="PS00197">
    <property type="entry name" value="2FE2S_FER_1"/>
    <property type="match status" value="1"/>
</dbReference>
<dbReference type="InterPro" id="IPR036856">
    <property type="entry name" value="Ald_Oxase/Xan_DH_a/b_sf"/>
</dbReference>
<dbReference type="RefSeq" id="WP_193122045.1">
    <property type="nucleotide sequence ID" value="NZ_JADBGI010000009.1"/>
</dbReference>
<evidence type="ECO:0000313" key="8">
    <source>
        <dbReference type="EMBL" id="MBE2999412.1"/>
    </source>
</evidence>
<dbReference type="InterPro" id="IPR000674">
    <property type="entry name" value="Ald_Oxase/Xan_DH_a/b"/>
</dbReference>
<dbReference type="Proteomes" id="UP000806528">
    <property type="component" value="Unassembled WGS sequence"/>
</dbReference>
<dbReference type="InterPro" id="IPR046867">
    <property type="entry name" value="AldOxase/xan_DH_MoCoBD2"/>
</dbReference>
<keyword evidence="2" id="KW-0500">Molybdenum</keyword>
<feature type="region of interest" description="Disordered" evidence="6">
    <location>
        <begin position="272"/>
        <end position="310"/>
    </location>
</feature>
<evidence type="ECO:0000256" key="4">
    <source>
        <dbReference type="ARBA" id="ARBA00023002"/>
    </source>
</evidence>
<evidence type="ECO:0000259" key="7">
    <source>
        <dbReference type="PROSITE" id="PS51085"/>
    </source>
</evidence>
<dbReference type="Pfam" id="PF00111">
    <property type="entry name" value="Fer2"/>
    <property type="match status" value="1"/>
</dbReference>
<dbReference type="CDD" id="cd00207">
    <property type="entry name" value="fer2"/>
    <property type="match status" value="1"/>
</dbReference>
<keyword evidence="3" id="KW-0479">Metal-binding</keyword>
<dbReference type="SUPFAM" id="SSF47741">
    <property type="entry name" value="CO dehydrogenase ISP C-domain like"/>
    <property type="match status" value="1"/>
</dbReference>
<dbReference type="InterPro" id="IPR008274">
    <property type="entry name" value="AldOxase/xan_DH_MoCoBD1"/>
</dbReference>
<dbReference type="SMART" id="SM01008">
    <property type="entry name" value="Ald_Xan_dh_C"/>
    <property type="match status" value="1"/>
</dbReference>
<dbReference type="PANTHER" id="PTHR11908:SF132">
    <property type="entry name" value="ALDEHYDE OXIDASE 1-RELATED"/>
    <property type="match status" value="1"/>
</dbReference>
<dbReference type="Gene3D" id="3.10.20.30">
    <property type="match status" value="1"/>
</dbReference>
<comment type="similarity">
    <text evidence="1">Belongs to the xanthine dehydrogenase family.</text>
</comment>
<dbReference type="InterPro" id="IPR001041">
    <property type="entry name" value="2Fe-2S_ferredoxin-type"/>
</dbReference>
<dbReference type="InterPro" id="IPR016208">
    <property type="entry name" value="Ald_Oxase/xanthine_DH-like"/>
</dbReference>
<sequence>MDTDVNGRRCPVPESGTAAEHLREGLGLTGAKVACGSGVCGACTVLVDGSPTASCLLPADRLAGRTVTTVEGLGGDHPVQRAFAGHDAMQCGFCTPGFVVAAAAFTDRWRAEHGDVPAGRAEIAEALSGHLCRCGAYEGIFSAVAAACAGEYDGEEQPAPPRPDAPDKAAGRARFTTDLGGTDTWEGVIVRSTEPHARVLKVAAGRARTEPGAGGPDEPVMVPLAVPDGVVRYVGQPVAAVAAPTAEAAHRAAGQVQVDYDPLPAVIGSEEARRPGAPQLYPTAEERDGAPAYGEAPTPPAPWNGNVRGPGVVSRRGATAVDRLRRAHRTEDPLLVAQEYTTAAQVHSALEPHAALARWEQDGSLSLEVSTQTVRKVVAKAAAHWGLEPAQVHVRAGHVGGGFGAKQGLTTDVLAAGELARVAGTAVRVRLSRSEELIDGGHRPGTRTKVALLADRRGRLRAMAVDSEGDGGVSVGSNVAALGALMYGKTPRRLRDFDVVTNRPPGAPMRAPGGPPLAWALEQAVDTMAERLREDPLTLRRRWDGNPKRRALYRTVADLPLWRDRPRGARTGRFRRGVGLAASTWMYMLAPQARVELRVVDGAVVARSATQDIGTGIRGVVGSTVADRLGAPAAWVHVEIGDSDAVHGTGAFGSRSTPSMGPAAAQAADRLRAALRERVPELPASGPVDEHTLKEALTAAEGVSVVGERRTDRWGQLTPSMAEDLAVGRGLSGAVHVMEVEVDTLLGRVRPTRCWAGLGVGRVYSERMARNQVEGAVVQGVGYALFEERRHDPVTGTVLSDDLEDYRLPGPGDVPETRVHFHQEGFEHVPGSGVGLGEVCAVGVAAAVGNAVHDATGWRPHALPVRPDRLLEGLR</sequence>
<comment type="caution">
    <text evidence="8">The sequence shown here is derived from an EMBL/GenBank/DDBJ whole genome shotgun (WGS) entry which is preliminary data.</text>
</comment>
<keyword evidence="4" id="KW-0560">Oxidoreductase</keyword>
<evidence type="ECO:0000256" key="2">
    <source>
        <dbReference type="ARBA" id="ARBA00022505"/>
    </source>
</evidence>
<dbReference type="InterPro" id="IPR012675">
    <property type="entry name" value="Beta-grasp_dom_sf"/>
</dbReference>
<evidence type="ECO:0000256" key="1">
    <source>
        <dbReference type="ARBA" id="ARBA00006849"/>
    </source>
</evidence>
<dbReference type="SUPFAM" id="SSF54292">
    <property type="entry name" value="2Fe-2S ferredoxin-like"/>
    <property type="match status" value="1"/>
</dbReference>
<dbReference type="InterPro" id="IPR037165">
    <property type="entry name" value="AldOxase/xan_DH_Mopterin-bd_sf"/>
</dbReference>
<dbReference type="SUPFAM" id="SSF54665">
    <property type="entry name" value="CO dehydrogenase molybdoprotein N-domain-like"/>
    <property type="match status" value="1"/>
</dbReference>
<dbReference type="EMBL" id="JADBGI010000009">
    <property type="protein sequence ID" value="MBE2999412.1"/>
    <property type="molecule type" value="Genomic_DNA"/>
</dbReference>
<feature type="domain" description="2Fe-2S ferredoxin-type" evidence="7">
    <location>
        <begin position="1"/>
        <end position="73"/>
    </location>
</feature>
<name>A0ABR9P6D4_9ACTN</name>